<dbReference type="PANTHER" id="PTHR39210">
    <property type="entry name" value="HEPARIN-SULFATE LYASE"/>
    <property type="match status" value="1"/>
</dbReference>
<evidence type="ECO:0000256" key="3">
    <source>
        <dbReference type="ARBA" id="ARBA00022764"/>
    </source>
</evidence>
<evidence type="ECO:0000256" key="4">
    <source>
        <dbReference type="ARBA" id="ARBA00023239"/>
    </source>
</evidence>
<keyword evidence="2" id="KW-0732">Signal</keyword>
<evidence type="ECO:0000313" key="7">
    <source>
        <dbReference type="EMBL" id="TQF08784.1"/>
    </source>
</evidence>
<dbReference type="InterPro" id="IPR031680">
    <property type="entry name" value="Hepar_II_III_N"/>
</dbReference>
<evidence type="ECO:0000259" key="5">
    <source>
        <dbReference type="Pfam" id="PF07940"/>
    </source>
</evidence>
<organism evidence="7 8">
    <name type="scientific">Myxococcus llanfairpwllgwyngyllgogerychwyrndrobwllllantysiliogogogochensis</name>
    <dbReference type="NCBI Taxonomy" id="2590453"/>
    <lineage>
        <taxon>Bacteria</taxon>
        <taxon>Pseudomonadati</taxon>
        <taxon>Myxococcota</taxon>
        <taxon>Myxococcia</taxon>
        <taxon>Myxococcales</taxon>
        <taxon>Cystobacterineae</taxon>
        <taxon>Myxococcaceae</taxon>
        <taxon>Myxococcus</taxon>
    </lineage>
</organism>
<dbReference type="GO" id="GO:0042597">
    <property type="term" value="C:periplasmic space"/>
    <property type="evidence" value="ECO:0007669"/>
    <property type="project" value="UniProtKB-SubCell"/>
</dbReference>
<dbReference type="Gene3D" id="2.70.98.70">
    <property type="match status" value="1"/>
</dbReference>
<comment type="subcellular location">
    <subcellularLocation>
        <location evidence="1">Periplasm</location>
    </subcellularLocation>
</comment>
<dbReference type="EMBL" id="VIFM01000450">
    <property type="protein sequence ID" value="TQF08784.1"/>
    <property type="molecule type" value="Genomic_DNA"/>
</dbReference>
<keyword evidence="8" id="KW-1185">Reference proteome</keyword>
<feature type="domain" description="Heparin-sulfate lyase N-terminal" evidence="6">
    <location>
        <begin position="89"/>
        <end position="329"/>
    </location>
</feature>
<reference evidence="7 8" key="1">
    <citation type="submission" date="2019-06" db="EMBL/GenBank/DDBJ databases">
        <authorList>
            <person name="Livingstone P."/>
            <person name="Whitworth D."/>
        </authorList>
    </citation>
    <scope>NUCLEOTIDE SEQUENCE [LARGE SCALE GENOMIC DNA]</scope>
    <source>
        <strain evidence="7 8">AM401</strain>
    </source>
</reference>
<proteinExistence type="predicted"/>
<evidence type="ECO:0000313" key="8">
    <source>
        <dbReference type="Proteomes" id="UP000315369"/>
    </source>
</evidence>
<dbReference type="InterPro" id="IPR008929">
    <property type="entry name" value="Chondroitin_lyas"/>
</dbReference>
<name>A0A540WK03_9BACT</name>
<keyword evidence="4" id="KW-0456">Lyase</keyword>
<feature type="domain" description="Heparinase II/III-like C-terminal" evidence="5">
    <location>
        <begin position="363"/>
        <end position="584"/>
    </location>
</feature>
<evidence type="ECO:0000256" key="2">
    <source>
        <dbReference type="ARBA" id="ARBA00022729"/>
    </source>
</evidence>
<dbReference type="PANTHER" id="PTHR39210:SF1">
    <property type="entry name" value="HEPARIN-SULFATE LYASE"/>
    <property type="match status" value="1"/>
</dbReference>
<dbReference type="Proteomes" id="UP000315369">
    <property type="component" value="Unassembled WGS sequence"/>
</dbReference>
<dbReference type="OrthoDB" id="9763014at2"/>
<dbReference type="Pfam" id="PF16889">
    <property type="entry name" value="Hepar_II_III_N"/>
    <property type="match status" value="1"/>
</dbReference>
<protein>
    <submittedName>
        <fullName evidence="7">Uncharacterized protein</fullName>
    </submittedName>
</protein>
<comment type="caution">
    <text evidence="7">The sequence shown here is derived from an EMBL/GenBank/DDBJ whole genome shotgun (WGS) entry which is preliminary data.</text>
</comment>
<dbReference type="GO" id="GO:0016829">
    <property type="term" value="F:lyase activity"/>
    <property type="evidence" value="ECO:0007669"/>
    <property type="project" value="UniProtKB-KW"/>
</dbReference>
<dbReference type="AlphaFoldDB" id="A0A540WK03"/>
<dbReference type="Pfam" id="PF07940">
    <property type="entry name" value="Hepar_II_III_C"/>
    <property type="match status" value="1"/>
</dbReference>
<accession>A0A540WK03</accession>
<keyword evidence="3" id="KW-0574">Periplasm</keyword>
<sequence>MARRLGWRAVEGALLLVLLTHCGTEKEPSHELDSAQVLNIACGREDANPVEQKGCEGSACVVQGHVFGKEVAYLWLDEGELELADLLLKDTWSVPRFEPVRLPQPLTWTEDPYGEKFWRYVFYGLRPTAHLLWAFRETGDGRYRDKLMDIFRSFAANKKNSVFSEDKHGTAYRAMVLVNSYWKLKHADALSWQDTTLLEWLIIEDARFLEDPKHFEAGFNHGFAEAAALLLIAENFPHFKDAPRWRELALERYDDLLTDIIGSDGFIIENSAYYQFYVFTQVYQLSQWAQTYGLEMSPLVREVLERMARFASYVVQPDGRIPMLGASQRLLVRKHQPVLLARMGAAFPELGHMLTAGMCGTAPTERLAFFASSGVAVLRSSFDTALDYQAQTHLVFDTGPYRTDHSHLDALNVVLYSAGRTLLTDSGMFTEEPGEEEAYFRSTRAHNTVTVDGLDQRDGHASPSLTAQGGQWLYQSGFHALYEGVRHWRAVMLLEKDVVLVVDRLLSEDSHRFEQRWQFQPDLTVATQGVSAFVTDPKGKRVLQVTQALPDGLSVSTVRGATRPYDGWYSEDYEVRKASTVLIYPREGTQAHYATLFTSGLNALSPAYVSAVPLQEGVDVHACAAGRGYRIRVQRPAEADEAVTVTAAPESCARENAGSPGSP</sequence>
<gene>
    <name evidence="7" type="ORF">FJV41_48065</name>
</gene>
<dbReference type="SUPFAM" id="SSF48230">
    <property type="entry name" value="Chondroitin AC/alginate lyase"/>
    <property type="match status" value="1"/>
</dbReference>
<evidence type="ECO:0000259" key="6">
    <source>
        <dbReference type="Pfam" id="PF16889"/>
    </source>
</evidence>
<evidence type="ECO:0000256" key="1">
    <source>
        <dbReference type="ARBA" id="ARBA00004418"/>
    </source>
</evidence>
<dbReference type="Gene3D" id="1.50.10.100">
    <property type="entry name" value="Chondroitin AC/alginate lyase"/>
    <property type="match status" value="1"/>
</dbReference>
<dbReference type="InterPro" id="IPR012480">
    <property type="entry name" value="Hepar_II_III_C"/>
</dbReference>